<dbReference type="PANTHER" id="PTHR31972">
    <property type="entry name" value="EXPRESSED PROTEIN"/>
    <property type="match status" value="1"/>
</dbReference>
<evidence type="ECO:0000313" key="2">
    <source>
        <dbReference type="EMBL" id="KAK4797921.1"/>
    </source>
</evidence>
<evidence type="ECO:0000313" key="3">
    <source>
        <dbReference type="Proteomes" id="UP001346149"/>
    </source>
</evidence>
<gene>
    <name evidence="2" type="ORF">SAY86_030247</name>
</gene>
<reference evidence="2 3" key="1">
    <citation type="journal article" date="2023" name="Hortic Res">
        <title>Pangenome of water caltrop reveals structural variations and asymmetric subgenome divergence after allopolyploidization.</title>
        <authorList>
            <person name="Zhang X."/>
            <person name="Chen Y."/>
            <person name="Wang L."/>
            <person name="Yuan Y."/>
            <person name="Fang M."/>
            <person name="Shi L."/>
            <person name="Lu R."/>
            <person name="Comes H.P."/>
            <person name="Ma Y."/>
            <person name="Chen Y."/>
            <person name="Huang G."/>
            <person name="Zhou Y."/>
            <person name="Zheng Z."/>
            <person name="Qiu Y."/>
        </authorList>
    </citation>
    <scope>NUCLEOTIDE SEQUENCE [LARGE SCALE GENOMIC DNA]</scope>
    <source>
        <strain evidence="2">F231</strain>
    </source>
</reference>
<comment type="caution">
    <text evidence="2">The sequence shown here is derived from an EMBL/GenBank/DDBJ whole genome shotgun (WGS) entry which is preliminary data.</text>
</comment>
<dbReference type="AlphaFoldDB" id="A0AAN7M2J4"/>
<dbReference type="Proteomes" id="UP001346149">
    <property type="component" value="Unassembled WGS sequence"/>
</dbReference>
<feature type="compositionally biased region" description="Pro residues" evidence="1">
    <location>
        <begin position="26"/>
        <end position="36"/>
    </location>
</feature>
<evidence type="ECO:0000256" key="1">
    <source>
        <dbReference type="SAM" id="MobiDB-lite"/>
    </source>
</evidence>
<name>A0AAN7M2J4_TRANT</name>
<feature type="region of interest" description="Disordered" evidence="1">
    <location>
        <begin position="1"/>
        <end position="42"/>
    </location>
</feature>
<proteinExistence type="predicted"/>
<keyword evidence="3" id="KW-1185">Reference proteome</keyword>
<dbReference type="Pfam" id="PF05910">
    <property type="entry name" value="DUF868"/>
    <property type="match status" value="1"/>
</dbReference>
<protein>
    <recommendedName>
        <fullName evidence="4">DUF868 domain-containing protein</fullName>
    </recommendedName>
</protein>
<dbReference type="InterPro" id="IPR008586">
    <property type="entry name" value="DUF868_pln"/>
</dbReference>
<sequence>MSTQSSPLPACFRPTTATDDDDPRPTAAPLPPPPPSSDSTNLTTCLYHTHMGIFSLTWSGSLLGRSLHLRHHHHGSTASPPPPSLPSSPISSSSSSDLSFHLHIKPFMFWKKHGSKKLAPNTKIFWDLSRAKFRSGRPEPVSGFYIAVVEDGMMALQVGDLVKEAYSKTKSNKPMKPQIAFLRRDHLYGSRAYSTTARIGGQTREISIECSLNGDGRLLFSVNRNRILQVKRLKWKFRGNERVVVDGIPINISWDVYNWMFEDSATSSSSAKARDGGHAVFMFRFEDIGIAAAAEGSSNFEGLENYSSFGMNEVELRKMRKCMLRTARSSSFSSISSSASMGSGSSSVMEWASSEDNELCGPIGFSLLVYAWKR</sequence>
<accession>A0AAN7M2J4</accession>
<organism evidence="2 3">
    <name type="scientific">Trapa natans</name>
    <name type="common">Water chestnut</name>
    <dbReference type="NCBI Taxonomy" id="22666"/>
    <lineage>
        <taxon>Eukaryota</taxon>
        <taxon>Viridiplantae</taxon>
        <taxon>Streptophyta</taxon>
        <taxon>Embryophyta</taxon>
        <taxon>Tracheophyta</taxon>
        <taxon>Spermatophyta</taxon>
        <taxon>Magnoliopsida</taxon>
        <taxon>eudicotyledons</taxon>
        <taxon>Gunneridae</taxon>
        <taxon>Pentapetalae</taxon>
        <taxon>rosids</taxon>
        <taxon>malvids</taxon>
        <taxon>Myrtales</taxon>
        <taxon>Lythraceae</taxon>
        <taxon>Trapa</taxon>
    </lineage>
</organism>
<evidence type="ECO:0008006" key="4">
    <source>
        <dbReference type="Google" id="ProtNLM"/>
    </source>
</evidence>
<dbReference type="EMBL" id="JAXQNO010000005">
    <property type="protein sequence ID" value="KAK4797921.1"/>
    <property type="molecule type" value="Genomic_DNA"/>
</dbReference>
<feature type="region of interest" description="Disordered" evidence="1">
    <location>
        <begin position="72"/>
        <end position="92"/>
    </location>
</feature>
<dbReference type="PANTHER" id="PTHR31972:SF3">
    <property type="entry name" value="OS09G0416600 PROTEIN"/>
    <property type="match status" value="1"/>
</dbReference>